<dbReference type="KEGG" id="mng:MNEG_16282"/>
<feature type="compositionally biased region" description="Low complexity" evidence="1">
    <location>
        <begin position="210"/>
        <end position="230"/>
    </location>
</feature>
<feature type="non-terminal residue" evidence="2">
    <location>
        <position position="236"/>
    </location>
</feature>
<dbReference type="AlphaFoldDB" id="A0A0D2IUU3"/>
<feature type="compositionally biased region" description="Pro residues" evidence="1">
    <location>
        <begin position="179"/>
        <end position="194"/>
    </location>
</feature>
<dbReference type="RefSeq" id="XP_013890702.1">
    <property type="nucleotide sequence ID" value="XM_014035248.1"/>
</dbReference>
<evidence type="ECO:0000256" key="1">
    <source>
        <dbReference type="SAM" id="MobiDB-lite"/>
    </source>
</evidence>
<feature type="non-terminal residue" evidence="2">
    <location>
        <position position="1"/>
    </location>
</feature>
<keyword evidence="3" id="KW-1185">Reference proteome</keyword>
<gene>
    <name evidence="2" type="ORF">MNEG_16282</name>
</gene>
<sequence length="236" mass="22098">LLGCRDLVASLGPCWVAGLRATGASALSIDVRARTSGGGDGGGSCAGGAGGEQLRTADQGCSANTLGADARTPAAGADAASGGPPPGRHEPQTKHPLPAPAAAAAGGPAAAGGTEAPCAEAQEGGETRVCSDAATGEAGPGGSAGAGHADDAEGDPTGREHERVTHNPTPPAAAAANGAPPPPAVDGAPPPAPRQGPQASPGGKDSLVEAGAMGSEAAAGAGRADAGRNATHFFEP</sequence>
<feature type="compositionally biased region" description="Low complexity" evidence="1">
    <location>
        <begin position="100"/>
        <end position="121"/>
    </location>
</feature>
<dbReference type="GeneID" id="25734026"/>
<evidence type="ECO:0000313" key="3">
    <source>
        <dbReference type="Proteomes" id="UP000054498"/>
    </source>
</evidence>
<feature type="region of interest" description="Disordered" evidence="1">
    <location>
        <begin position="63"/>
        <end position="236"/>
    </location>
</feature>
<reference evidence="2 3" key="1">
    <citation type="journal article" date="2013" name="BMC Genomics">
        <title>Reconstruction of the lipid metabolism for the microalga Monoraphidium neglectum from its genome sequence reveals characteristics suitable for biofuel production.</title>
        <authorList>
            <person name="Bogen C."/>
            <person name="Al-Dilaimi A."/>
            <person name="Albersmeier A."/>
            <person name="Wichmann J."/>
            <person name="Grundmann M."/>
            <person name="Rupp O."/>
            <person name="Lauersen K.J."/>
            <person name="Blifernez-Klassen O."/>
            <person name="Kalinowski J."/>
            <person name="Goesmann A."/>
            <person name="Mussgnug J.H."/>
            <person name="Kruse O."/>
        </authorList>
    </citation>
    <scope>NUCLEOTIDE SEQUENCE [LARGE SCALE GENOMIC DNA]</scope>
    <source>
        <strain evidence="2 3">SAG 48.87</strain>
    </source>
</reference>
<feature type="compositionally biased region" description="Low complexity" evidence="1">
    <location>
        <begin position="67"/>
        <end position="82"/>
    </location>
</feature>
<name>A0A0D2IUU3_9CHLO</name>
<protein>
    <submittedName>
        <fullName evidence="2">Uncharacterized protein</fullName>
    </submittedName>
</protein>
<dbReference type="Proteomes" id="UP000054498">
    <property type="component" value="Unassembled WGS sequence"/>
</dbReference>
<evidence type="ECO:0000313" key="2">
    <source>
        <dbReference type="EMBL" id="KIY91682.1"/>
    </source>
</evidence>
<feature type="compositionally biased region" description="Basic and acidic residues" evidence="1">
    <location>
        <begin position="148"/>
        <end position="165"/>
    </location>
</feature>
<proteinExistence type="predicted"/>
<dbReference type="EMBL" id="KK106409">
    <property type="protein sequence ID" value="KIY91682.1"/>
    <property type="molecule type" value="Genomic_DNA"/>
</dbReference>
<organism evidence="2 3">
    <name type="scientific">Monoraphidium neglectum</name>
    <dbReference type="NCBI Taxonomy" id="145388"/>
    <lineage>
        <taxon>Eukaryota</taxon>
        <taxon>Viridiplantae</taxon>
        <taxon>Chlorophyta</taxon>
        <taxon>core chlorophytes</taxon>
        <taxon>Chlorophyceae</taxon>
        <taxon>CS clade</taxon>
        <taxon>Sphaeropleales</taxon>
        <taxon>Selenastraceae</taxon>
        <taxon>Monoraphidium</taxon>
    </lineage>
</organism>
<accession>A0A0D2IUU3</accession>